<accession>A0A2M7G008</accession>
<dbReference type="PROSITE" id="PS50005">
    <property type="entry name" value="TPR"/>
    <property type="match status" value="3"/>
</dbReference>
<gene>
    <name evidence="2" type="ORF">COW36_19790</name>
</gene>
<dbReference type="Gene3D" id="1.25.40.10">
    <property type="entry name" value="Tetratricopeptide repeat domain"/>
    <property type="match status" value="2"/>
</dbReference>
<organism evidence="2 3">
    <name type="scientific">bacterium (Candidatus Blackallbacteria) CG17_big_fil_post_rev_8_21_14_2_50_48_46</name>
    <dbReference type="NCBI Taxonomy" id="2014261"/>
    <lineage>
        <taxon>Bacteria</taxon>
        <taxon>Candidatus Blackallbacteria</taxon>
    </lineage>
</organism>
<dbReference type="PANTHER" id="PTHR12558">
    <property type="entry name" value="CELL DIVISION CYCLE 16,23,27"/>
    <property type="match status" value="1"/>
</dbReference>
<protein>
    <submittedName>
        <fullName evidence="2">Uncharacterized protein</fullName>
    </submittedName>
</protein>
<dbReference type="AlphaFoldDB" id="A0A2M7G008"/>
<proteinExistence type="predicted"/>
<comment type="caution">
    <text evidence="2">The sequence shown here is derived from an EMBL/GenBank/DDBJ whole genome shotgun (WGS) entry which is preliminary data.</text>
</comment>
<evidence type="ECO:0000313" key="3">
    <source>
        <dbReference type="Proteomes" id="UP000231019"/>
    </source>
</evidence>
<sequence length="579" mass="66749">MLGLCLGFKAQAQQPVSPELSQGAEWLQQNQEIQALLQKEDYESAIPLLLELISKESESTERSAFANYYYQLGLAYYNLKLYALALDAFESSLQRSLEIPPTLLFSLGMSYYYTRNLENAQEYLNRVIADPRSNSELIGLAENQLMLTLRDQSGVYQEGMKAYQEGRFSEASQYLTEALRFLPNSGELHYYLGASQIQTQNYDLARFHFQEVIRLEPGTELAQRAQLTLEVIEKLGKDQPQRPFYGSLNLGFTTDSNVNFGGPRDNNTSLPEGSNLNLSDGSLIFNLATGYQWFPELGLKYNLYTQQYLGFSSQTSQGLSSTDFSLILNSLSLSNRFALSDQLELSLNTQGDFEWLGKDPFLWDAYFRPSLTWYLTERLVTRANLALGGELYPQYSERDNLNHQIGFEQFIYLWNSQTWLRFSYDWFQVYARDQIQRREIEQGTTLFQVDFRFANSRVSHQLGLGFGFPVGPIQFEVGSRFDMIDYTQPEQVQQYVIRLNPLTGLQLPPQALTAGNIEKFRQDQRLNFYAQFDWPISRELKLQGRYTRTTNVSNITPDDYAISRSYLKDVLGLSLRYEF</sequence>
<keyword evidence="1" id="KW-0802">TPR repeat</keyword>
<dbReference type="Pfam" id="PF13174">
    <property type="entry name" value="TPR_6"/>
    <property type="match status" value="1"/>
</dbReference>
<feature type="repeat" description="TPR" evidence="1">
    <location>
        <begin position="152"/>
        <end position="185"/>
    </location>
</feature>
<dbReference type="InterPro" id="IPR019734">
    <property type="entry name" value="TPR_rpt"/>
</dbReference>
<dbReference type="EMBL" id="PFFQ01000055">
    <property type="protein sequence ID" value="PIW14893.1"/>
    <property type="molecule type" value="Genomic_DNA"/>
</dbReference>
<evidence type="ECO:0000313" key="2">
    <source>
        <dbReference type="EMBL" id="PIW14893.1"/>
    </source>
</evidence>
<dbReference type="Pfam" id="PF14559">
    <property type="entry name" value="TPR_19"/>
    <property type="match status" value="1"/>
</dbReference>
<reference evidence="2 3" key="1">
    <citation type="submission" date="2017-09" db="EMBL/GenBank/DDBJ databases">
        <title>Depth-based differentiation of microbial function through sediment-hosted aquifers and enrichment of novel symbionts in the deep terrestrial subsurface.</title>
        <authorList>
            <person name="Probst A.J."/>
            <person name="Ladd B."/>
            <person name="Jarett J.K."/>
            <person name="Geller-Mcgrath D.E."/>
            <person name="Sieber C.M."/>
            <person name="Emerson J.B."/>
            <person name="Anantharaman K."/>
            <person name="Thomas B.C."/>
            <person name="Malmstrom R."/>
            <person name="Stieglmeier M."/>
            <person name="Klingl A."/>
            <person name="Woyke T."/>
            <person name="Ryan C.M."/>
            <person name="Banfield J.F."/>
        </authorList>
    </citation>
    <scope>NUCLEOTIDE SEQUENCE [LARGE SCALE GENOMIC DNA]</scope>
    <source>
        <strain evidence="2">CG17_big_fil_post_rev_8_21_14_2_50_48_46</strain>
    </source>
</reference>
<dbReference type="PANTHER" id="PTHR12558:SF13">
    <property type="entry name" value="CELL DIVISION CYCLE PROTEIN 27 HOMOLOG"/>
    <property type="match status" value="1"/>
</dbReference>
<evidence type="ECO:0000256" key="1">
    <source>
        <dbReference type="PROSITE-ProRule" id="PRU00339"/>
    </source>
</evidence>
<feature type="repeat" description="TPR" evidence="1">
    <location>
        <begin position="66"/>
        <end position="99"/>
    </location>
</feature>
<dbReference type="Pfam" id="PF13432">
    <property type="entry name" value="TPR_16"/>
    <property type="match status" value="1"/>
</dbReference>
<dbReference type="Proteomes" id="UP000231019">
    <property type="component" value="Unassembled WGS sequence"/>
</dbReference>
<name>A0A2M7G008_9BACT</name>
<feature type="repeat" description="TPR" evidence="1">
    <location>
        <begin position="186"/>
        <end position="219"/>
    </location>
</feature>
<dbReference type="InterPro" id="IPR011990">
    <property type="entry name" value="TPR-like_helical_dom_sf"/>
</dbReference>
<dbReference type="SUPFAM" id="SSF48452">
    <property type="entry name" value="TPR-like"/>
    <property type="match status" value="1"/>
</dbReference>
<dbReference type="SMART" id="SM00028">
    <property type="entry name" value="TPR"/>
    <property type="match status" value="5"/>
</dbReference>